<protein>
    <submittedName>
        <fullName evidence="9">Uncharacterized protein</fullName>
    </submittedName>
</protein>
<feature type="transmembrane region" description="Helical" evidence="8">
    <location>
        <begin position="310"/>
        <end position="328"/>
    </location>
</feature>
<reference evidence="9" key="1">
    <citation type="submission" date="2020-04" db="EMBL/GenBank/DDBJ databases">
        <authorList>
            <person name="Zhang T."/>
        </authorList>
    </citation>
    <scope>NUCLEOTIDE SEQUENCE</scope>
    <source>
        <strain evidence="9">HKST-UBA02</strain>
    </source>
</reference>
<dbReference type="PANTHER" id="PTHR33908">
    <property type="entry name" value="MANNOSYLTRANSFERASE YKCB-RELATED"/>
    <property type="match status" value="1"/>
</dbReference>
<sequence length="457" mass="50515">MLLFLGATVFRSLPSGDAVENVYQASHWDLHDRAVFVGYFAMAAAVAQLLKFVGVQAIVALGLMSGFFGALLAVSTFRLARHFGLTQEQGCLAAGVVVFSGVGWFFGTVADTYIVHTSLVTLSQVWFWDRKFRRSGAMFGLAMLVYPSSVLLTLPFYLVLAVWKRVPLRSLLVTALFAALVYLPSIALVYQEYFWGRMGIFVAGKNLGTKTIGDMSLVRFLGRGIYHLAGSLHLALPLAILGFGRALVRERILALIFLLLVPFPLWNHFLQPTYTDSYVITLYPWIAVLAALAAGPVLSRIPRASVRRTLLVGFALVYITLSSAWWVTPLRHRADEFRSVATEWIEESSADDLLLASWGLAVACNYYSAGTLNSDRCVVFEWVTRPQLDFYLQGPGRVYLVDDKPIQTALRSMRGGTGAEEHRPGSGLAWLEGISPDVGASLERDGTFAIYRLEPPR</sequence>
<keyword evidence="4" id="KW-0808">Transferase</keyword>
<dbReference type="GO" id="GO:0005886">
    <property type="term" value="C:plasma membrane"/>
    <property type="evidence" value="ECO:0007669"/>
    <property type="project" value="UniProtKB-SubCell"/>
</dbReference>
<dbReference type="AlphaFoldDB" id="A0A956NEL5"/>
<dbReference type="GO" id="GO:0009103">
    <property type="term" value="P:lipopolysaccharide biosynthetic process"/>
    <property type="evidence" value="ECO:0007669"/>
    <property type="project" value="UniProtKB-ARBA"/>
</dbReference>
<comment type="subcellular location">
    <subcellularLocation>
        <location evidence="1">Cell membrane</location>
        <topology evidence="1">Multi-pass membrane protein</topology>
    </subcellularLocation>
</comment>
<dbReference type="GO" id="GO:0016763">
    <property type="term" value="F:pentosyltransferase activity"/>
    <property type="evidence" value="ECO:0007669"/>
    <property type="project" value="TreeGrafter"/>
</dbReference>
<evidence type="ECO:0000313" key="10">
    <source>
        <dbReference type="Proteomes" id="UP000739538"/>
    </source>
</evidence>
<evidence type="ECO:0000313" key="9">
    <source>
        <dbReference type="EMBL" id="MCA9757693.1"/>
    </source>
</evidence>
<comment type="caution">
    <text evidence="9">The sequence shown here is derived from an EMBL/GenBank/DDBJ whole genome shotgun (WGS) entry which is preliminary data.</text>
</comment>
<feature type="transmembrane region" description="Helical" evidence="8">
    <location>
        <begin position="136"/>
        <end position="159"/>
    </location>
</feature>
<dbReference type="PANTHER" id="PTHR33908:SF11">
    <property type="entry name" value="MEMBRANE PROTEIN"/>
    <property type="match status" value="1"/>
</dbReference>
<feature type="transmembrane region" description="Helical" evidence="8">
    <location>
        <begin position="92"/>
        <end position="116"/>
    </location>
</feature>
<evidence type="ECO:0000256" key="6">
    <source>
        <dbReference type="ARBA" id="ARBA00022989"/>
    </source>
</evidence>
<feature type="transmembrane region" description="Helical" evidence="8">
    <location>
        <begin position="252"/>
        <end position="270"/>
    </location>
</feature>
<dbReference type="InterPro" id="IPR050297">
    <property type="entry name" value="LipidA_mod_glycosyltrf_83"/>
</dbReference>
<proteinExistence type="predicted"/>
<gene>
    <name evidence="9" type="ORF">KDA27_17970</name>
</gene>
<keyword evidence="5 8" id="KW-0812">Transmembrane</keyword>
<dbReference type="Proteomes" id="UP000739538">
    <property type="component" value="Unassembled WGS sequence"/>
</dbReference>
<evidence type="ECO:0000256" key="3">
    <source>
        <dbReference type="ARBA" id="ARBA00022676"/>
    </source>
</evidence>
<reference evidence="9" key="2">
    <citation type="journal article" date="2021" name="Microbiome">
        <title>Successional dynamics and alternative stable states in a saline activated sludge microbial community over 9 years.</title>
        <authorList>
            <person name="Wang Y."/>
            <person name="Ye J."/>
            <person name="Ju F."/>
            <person name="Liu L."/>
            <person name="Boyd J.A."/>
            <person name="Deng Y."/>
            <person name="Parks D.H."/>
            <person name="Jiang X."/>
            <person name="Yin X."/>
            <person name="Woodcroft B.J."/>
            <person name="Tyson G.W."/>
            <person name="Hugenholtz P."/>
            <person name="Polz M.F."/>
            <person name="Zhang T."/>
        </authorList>
    </citation>
    <scope>NUCLEOTIDE SEQUENCE</scope>
    <source>
        <strain evidence="9">HKST-UBA02</strain>
    </source>
</reference>
<name>A0A956NEL5_UNCEI</name>
<evidence type="ECO:0000256" key="7">
    <source>
        <dbReference type="ARBA" id="ARBA00023136"/>
    </source>
</evidence>
<feature type="transmembrane region" description="Helical" evidence="8">
    <location>
        <begin position="171"/>
        <end position="190"/>
    </location>
</feature>
<evidence type="ECO:0000256" key="8">
    <source>
        <dbReference type="SAM" id="Phobius"/>
    </source>
</evidence>
<keyword evidence="6 8" id="KW-1133">Transmembrane helix</keyword>
<feature type="transmembrane region" description="Helical" evidence="8">
    <location>
        <begin position="224"/>
        <end position="243"/>
    </location>
</feature>
<organism evidence="9 10">
    <name type="scientific">Eiseniibacteriota bacterium</name>
    <dbReference type="NCBI Taxonomy" id="2212470"/>
    <lineage>
        <taxon>Bacteria</taxon>
        <taxon>Candidatus Eiseniibacteriota</taxon>
    </lineage>
</organism>
<accession>A0A956NEL5</accession>
<keyword evidence="7 8" id="KW-0472">Membrane</keyword>
<dbReference type="EMBL" id="JAGQHS010000113">
    <property type="protein sequence ID" value="MCA9757693.1"/>
    <property type="molecule type" value="Genomic_DNA"/>
</dbReference>
<evidence type="ECO:0000256" key="4">
    <source>
        <dbReference type="ARBA" id="ARBA00022679"/>
    </source>
</evidence>
<keyword evidence="3" id="KW-0328">Glycosyltransferase</keyword>
<evidence type="ECO:0000256" key="1">
    <source>
        <dbReference type="ARBA" id="ARBA00004651"/>
    </source>
</evidence>
<evidence type="ECO:0000256" key="5">
    <source>
        <dbReference type="ARBA" id="ARBA00022692"/>
    </source>
</evidence>
<keyword evidence="2" id="KW-1003">Cell membrane</keyword>
<evidence type="ECO:0000256" key="2">
    <source>
        <dbReference type="ARBA" id="ARBA00022475"/>
    </source>
</evidence>
<feature type="transmembrane region" description="Helical" evidence="8">
    <location>
        <begin position="57"/>
        <end position="80"/>
    </location>
</feature>
<feature type="transmembrane region" description="Helical" evidence="8">
    <location>
        <begin position="282"/>
        <end position="298"/>
    </location>
</feature>